<dbReference type="InterPro" id="IPR039391">
    <property type="entry name" value="Phytocyanin-like"/>
</dbReference>
<reference evidence="5" key="2">
    <citation type="journal article" date="2023" name="Plants (Basel)">
        <title>Annotation of the Turnera subulata (Passifloraceae) Draft Genome Reveals the S-Locus Evolved after the Divergence of Turneroideae from Passifloroideae in a Stepwise Manner.</title>
        <authorList>
            <person name="Henning P.M."/>
            <person name="Roalson E.H."/>
            <person name="Mir W."/>
            <person name="McCubbin A.G."/>
            <person name="Shore J.S."/>
        </authorList>
    </citation>
    <scope>NUCLEOTIDE SEQUENCE</scope>
    <source>
        <strain evidence="5">F60SS</strain>
    </source>
</reference>
<evidence type="ECO:0000313" key="6">
    <source>
        <dbReference type="Proteomes" id="UP001141552"/>
    </source>
</evidence>
<evidence type="ECO:0000256" key="1">
    <source>
        <dbReference type="ARBA" id="ARBA00023157"/>
    </source>
</evidence>
<evidence type="ECO:0000259" key="4">
    <source>
        <dbReference type="PROSITE" id="PS51485"/>
    </source>
</evidence>
<feature type="region of interest" description="Disordered" evidence="3">
    <location>
        <begin position="133"/>
        <end position="177"/>
    </location>
</feature>
<name>A0A9Q0JR08_9ROSI</name>
<keyword evidence="1" id="KW-1015">Disulfide bond</keyword>
<dbReference type="GO" id="GO:0005886">
    <property type="term" value="C:plasma membrane"/>
    <property type="evidence" value="ECO:0007669"/>
    <property type="project" value="TreeGrafter"/>
</dbReference>
<accession>A0A9Q0JR08</accession>
<proteinExistence type="predicted"/>
<feature type="domain" description="Phytocyanin" evidence="4">
    <location>
        <begin position="27"/>
        <end position="128"/>
    </location>
</feature>
<evidence type="ECO:0000256" key="2">
    <source>
        <dbReference type="ARBA" id="ARBA00023180"/>
    </source>
</evidence>
<dbReference type="SUPFAM" id="SSF49503">
    <property type="entry name" value="Cupredoxins"/>
    <property type="match status" value="1"/>
</dbReference>
<dbReference type="InterPro" id="IPR003245">
    <property type="entry name" value="Phytocyanin_dom"/>
</dbReference>
<feature type="compositionally biased region" description="Polar residues" evidence="3">
    <location>
        <begin position="162"/>
        <end position="171"/>
    </location>
</feature>
<dbReference type="GO" id="GO:0009055">
    <property type="term" value="F:electron transfer activity"/>
    <property type="evidence" value="ECO:0007669"/>
    <property type="project" value="InterPro"/>
</dbReference>
<dbReference type="OrthoDB" id="2015260at2759"/>
<keyword evidence="6" id="KW-1185">Reference proteome</keyword>
<reference evidence="5" key="1">
    <citation type="submission" date="2022-02" db="EMBL/GenBank/DDBJ databases">
        <authorList>
            <person name="Henning P.M."/>
            <person name="McCubbin A.G."/>
            <person name="Shore J.S."/>
        </authorList>
    </citation>
    <scope>NUCLEOTIDE SEQUENCE</scope>
    <source>
        <strain evidence="5">F60SS</strain>
        <tissue evidence="5">Leaves</tissue>
    </source>
</reference>
<comment type="caution">
    <text evidence="5">The sequence shown here is derived from an EMBL/GenBank/DDBJ whole genome shotgun (WGS) entry which is preliminary data.</text>
</comment>
<dbReference type="Pfam" id="PF02298">
    <property type="entry name" value="Cu_bind_like"/>
    <property type="match status" value="1"/>
</dbReference>
<feature type="compositionally biased region" description="Low complexity" evidence="3">
    <location>
        <begin position="139"/>
        <end position="154"/>
    </location>
</feature>
<dbReference type="PANTHER" id="PTHR33021">
    <property type="entry name" value="BLUE COPPER PROTEIN"/>
    <property type="match status" value="1"/>
</dbReference>
<dbReference type="InterPro" id="IPR008972">
    <property type="entry name" value="Cupredoxin"/>
</dbReference>
<dbReference type="PROSITE" id="PS51485">
    <property type="entry name" value="PHYTOCYANIN"/>
    <property type="match status" value="1"/>
</dbReference>
<dbReference type="Proteomes" id="UP001141552">
    <property type="component" value="Unassembled WGS sequence"/>
</dbReference>
<dbReference type="FunFam" id="2.60.40.420:FF:000034">
    <property type="entry name" value="Cupredoxin superfamily protein"/>
    <property type="match status" value="1"/>
</dbReference>
<keyword evidence="2" id="KW-0325">Glycoprotein</keyword>
<dbReference type="PANTHER" id="PTHR33021:SF288">
    <property type="entry name" value="OS03G0648500 PROTEIN"/>
    <property type="match status" value="1"/>
</dbReference>
<dbReference type="EMBL" id="JAKUCV010000534">
    <property type="protein sequence ID" value="KAJ4849630.1"/>
    <property type="molecule type" value="Genomic_DNA"/>
</dbReference>
<dbReference type="AlphaFoldDB" id="A0A9Q0JR08"/>
<evidence type="ECO:0000313" key="5">
    <source>
        <dbReference type="EMBL" id="KAJ4849630.1"/>
    </source>
</evidence>
<protein>
    <recommendedName>
        <fullName evidence="4">Phytocyanin domain-containing protein</fullName>
    </recommendedName>
</protein>
<evidence type="ECO:0000256" key="3">
    <source>
        <dbReference type="SAM" id="MobiDB-lite"/>
    </source>
</evidence>
<dbReference type="Gene3D" id="2.60.40.420">
    <property type="entry name" value="Cupredoxins - blue copper proteins"/>
    <property type="match status" value="1"/>
</dbReference>
<gene>
    <name evidence="5" type="ORF">Tsubulata_017739</name>
</gene>
<sequence length="227" mass="24902">MRTLQIKIWKTFFPALILASFDASFGLCYRVGDSLWSIPPYPDFYTSWSSSHTFYVGDSLVFEFDSEFFNVLQVPRLDYDSCTTFNPMKILTVGPATVTLSEAGVFYYICNISNYCHLGQKVSVVVHKRSMNYPPSPSPSSSAPPESGRPSRPSLAPESSRGGWTNASQQVPAPGSAQPPLSIVANGNINPTRAPDGNESSFGRVDYGGMVFSWCYALCLCLLFGLV</sequence>
<dbReference type="CDD" id="cd13920">
    <property type="entry name" value="Stellacyanin"/>
    <property type="match status" value="1"/>
</dbReference>
<organism evidence="5 6">
    <name type="scientific">Turnera subulata</name>
    <dbReference type="NCBI Taxonomy" id="218843"/>
    <lineage>
        <taxon>Eukaryota</taxon>
        <taxon>Viridiplantae</taxon>
        <taxon>Streptophyta</taxon>
        <taxon>Embryophyta</taxon>
        <taxon>Tracheophyta</taxon>
        <taxon>Spermatophyta</taxon>
        <taxon>Magnoliopsida</taxon>
        <taxon>eudicotyledons</taxon>
        <taxon>Gunneridae</taxon>
        <taxon>Pentapetalae</taxon>
        <taxon>rosids</taxon>
        <taxon>fabids</taxon>
        <taxon>Malpighiales</taxon>
        <taxon>Passifloraceae</taxon>
        <taxon>Turnera</taxon>
    </lineage>
</organism>